<sequence>MTEINYLTIGSESAPIKVESFINLACPYCKNFFFAADTVLKPFIDQGKVQHTIKHFDKTKQGLLKGTIANIYLNYQRPEETLDIIRELYQTQAQWKVSFSTIEAKMEEEYNLTPHKEADDRSLAIHEEAFERGIKGIPTVFINGNLFEFNPLEDQQETIESKLTKQLNHFI</sequence>
<dbReference type="GO" id="GO:0016853">
    <property type="term" value="F:isomerase activity"/>
    <property type="evidence" value="ECO:0007669"/>
    <property type="project" value="UniProtKB-KW"/>
</dbReference>
<dbReference type="PATRIC" id="fig|74704.6.peg.1530"/>
<dbReference type="Proteomes" id="UP000034455">
    <property type="component" value="Unassembled WGS sequence"/>
</dbReference>
<evidence type="ECO:0000313" key="3">
    <source>
        <dbReference type="Proteomes" id="UP000034455"/>
    </source>
</evidence>
<dbReference type="InterPro" id="IPR036249">
    <property type="entry name" value="Thioredoxin-like_sf"/>
</dbReference>
<dbReference type="RefSeq" id="WP_019470102.1">
    <property type="nucleotide sequence ID" value="NZ_LAKJ01000002.1"/>
</dbReference>
<dbReference type="CDD" id="cd02972">
    <property type="entry name" value="DsbA_family"/>
    <property type="match status" value="1"/>
</dbReference>
<name>A0A0M2P450_STACC</name>
<dbReference type="Gene3D" id="1.10.1200.90">
    <property type="entry name" value="DsbA-like domain"/>
    <property type="match status" value="1"/>
</dbReference>
<comment type="caution">
    <text evidence="2">The sequence shown here is derived from an EMBL/GenBank/DDBJ whole genome shotgun (WGS) entry which is preliminary data.</text>
</comment>
<reference evidence="2 3" key="1">
    <citation type="submission" date="2015-03" db="EMBL/GenBank/DDBJ databases">
        <title>Genome Assembly of Staphylococcus cohnii subsp. cohnii strain G22B2.</title>
        <authorList>
            <person name="Nair G."/>
            <person name="Kaur G."/>
            <person name="Khatri I."/>
            <person name="Singh N.K."/>
            <person name="Sathyabama S."/>
            <person name="Maurya S.K."/>
            <person name="Subramanian S."/>
            <person name="Agrewala J.N."/>
            <person name="Mayilraj S."/>
        </authorList>
    </citation>
    <scope>NUCLEOTIDE SEQUENCE [LARGE SCALE GENOMIC DNA]</scope>
    <source>
        <strain evidence="2 3">G22B2</strain>
    </source>
</reference>
<dbReference type="SUPFAM" id="SSF52833">
    <property type="entry name" value="Thioredoxin-like"/>
    <property type="match status" value="1"/>
</dbReference>
<evidence type="ECO:0000313" key="2">
    <source>
        <dbReference type="EMBL" id="KKI65539.1"/>
    </source>
</evidence>
<dbReference type="InterPro" id="IPR012336">
    <property type="entry name" value="Thioredoxin-like_fold"/>
</dbReference>
<keyword evidence="2" id="KW-0413">Isomerase</keyword>
<accession>A0A0M2P450</accession>
<dbReference type="Gene3D" id="3.40.30.10">
    <property type="entry name" value="Glutaredoxin"/>
    <property type="match status" value="1"/>
</dbReference>
<proteinExistence type="predicted"/>
<organism evidence="2 3">
    <name type="scientific">Staphylococcus cohnii subsp. cohnii</name>
    <dbReference type="NCBI Taxonomy" id="74704"/>
    <lineage>
        <taxon>Bacteria</taxon>
        <taxon>Bacillati</taxon>
        <taxon>Bacillota</taxon>
        <taxon>Bacilli</taxon>
        <taxon>Bacillales</taxon>
        <taxon>Staphylococcaceae</taxon>
        <taxon>Staphylococcus</taxon>
        <taxon>Staphylococcus cohnii species complex</taxon>
    </lineage>
</organism>
<feature type="domain" description="Thioredoxin-like fold" evidence="1">
    <location>
        <begin position="7"/>
        <end position="160"/>
    </location>
</feature>
<dbReference type="Pfam" id="PF13462">
    <property type="entry name" value="Thioredoxin_4"/>
    <property type="match status" value="1"/>
</dbReference>
<gene>
    <name evidence="2" type="ORF">UF66_1496</name>
</gene>
<dbReference type="EMBL" id="LAKJ01000002">
    <property type="protein sequence ID" value="KKI65539.1"/>
    <property type="molecule type" value="Genomic_DNA"/>
</dbReference>
<evidence type="ECO:0000259" key="1">
    <source>
        <dbReference type="Pfam" id="PF13462"/>
    </source>
</evidence>
<dbReference type="AlphaFoldDB" id="A0A0M2P450"/>
<protein>
    <submittedName>
        <fullName evidence="2">Protein-disulfide isomerase</fullName>
    </submittedName>
</protein>